<dbReference type="Pfam" id="PF03703">
    <property type="entry name" value="bPH_2"/>
    <property type="match status" value="1"/>
</dbReference>
<feature type="transmembrane region" description="Helical" evidence="2">
    <location>
        <begin position="103"/>
        <end position="123"/>
    </location>
</feature>
<evidence type="ECO:0000313" key="4">
    <source>
        <dbReference type="EMBL" id="PPQ32264.1"/>
    </source>
</evidence>
<proteinExistence type="predicted"/>
<dbReference type="OrthoDB" id="7345733at2"/>
<evidence type="ECO:0000256" key="1">
    <source>
        <dbReference type="SAM" id="MobiDB-lite"/>
    </source>
</evidence>
<reference evidence="4 5" key="1">
    <citation type="journal article" date="2018" name="Arch. Microbiol.">
        <title>New insights into the metabolic potential of the phototrophic purple bacterium Rhodopila globiformis DSM 161(T) from its draft genome sequence and evidence for a vanadium-dependent nitrogenase.</title>
        <authorList>
            <person name="Imhoff J.F."/>
            <person name="Rahn T."/>
            <person name="Kunzel S."/>
            <person name="Neulinger S.C."/>
        </authorList>
    </citation>
    <scope>NUCLEOTIDE SEQUENCE [LARGE SCALE GENOMIC DNA]</scope>
    <source>
        <strain evidence="4 5">DSM 16996</strain>
    </source>
</reference>
<feature type="transmembrane region" description="Helical" evidence="2">
    <location>
        <begin position="66"/>
        <end position="91"/>
    </location>
</feature>
<evidence type="ECO:0000259" key="3">
    <source>
        <dbReference type="Pfam" id="PF03703"/>
    </source>
</evidence>
<keyword evidence="2" id="KW-1133">Transmembrane helix</keyword>
<name>A0A2S6NCD5_9HYPH</name>
<dbReference type="AlphaFoldDB" id="A0A2S6NCD5"/>
<dbReference type="InterPro" id="IPR054839">
    <property type="entry name" value="puhB_PGC"/>
</dbReference>
<feature type="region of interest" description="Disordered" evidence="1">
    <location>
        <begin position="188"/>
        <end position="212"/>
    </location>
</feature>
<accession>A0A2S6NCD5</accession>
<organism evidence="4 5">
    <name type="scientific">Rhodoblastus sphagnicola</name>
    <dbReference type="NCBI Taxonomy" id="333368"/>
    <lineage>
        <taxon>Bacteria</taxon>
        <taxon>Pseudomonadati</taxon>
        <taxon>Pseudomonadota</taxon>
        <taxon>Alphaproteobacteria</taxon>
        <taxon>Hyphomicrobiales</taxon>
        <taxon>Rhodoblastaceae</taxon>
        <taxon>Rhodoblastus</taxon>
    </lineage>
</organism>
<dbReference type="EMBL" id="NHSJ01000041">
    <property type="protein sequence ID" value="PPQ32264.1"/>
    <property type="molecule type" value="Genomic_DNA"/>
</dbReference>
<sequence length="212" mass="22864">MKVVNLEKLLPSDIPPGEHILWCGRPDPKSLWRRAYRADWVIIWIAVATAWSFFSTFADEGAQKALLAAGVTLALGAAGLAIFGLLAWLSARASLYVITERRLVIKSGVALPIFVNLPFARIVSADVRVFGDKTGDVSVVLAEGQHASYIALWPSARPFRFVDTEPTLRCVPQARAVAETLGRALGAAAGRTPEQTHADSVEASKMELPAST</sequence>
<feature type="transmembrane region" description="Helical" evidence="2">
    <location>
        <begin position="35"/>
        <end position="54"/>
    </location>
</feature>
<dbReference type="NCBIfam" id="NF040894">
    <property type="entry name" value="puhB_PGC"/>
    <property type="match status" value="1"/>
</dbReference>
<keyword evidence="5" id="KW-1185">Reference proteome</keyword>
<dbReference type="Proteomes" id="UP000239089">
    <property type="component" value="Unassembled WGS sequence"/>
</dbReference>
<evidence type="ECO:0000256" key="2">
    <source>
        <dbReference type="SAM" id="Phobius"/>
    </source>
</evidence>
<feature type="domain" description="YdbS-like PH" evidence="3">
    <location>
        <begin position="93"/>
        <end position="181"/>
    </location>
</feature>
<feature type="compositionally biased region" description="Basic and acidic residues" evidence="1">
    <location>
        <begin position="194"/>
        <end position="205"/>
    </location>
</feature>
<evidence type="ECO:0000313" key="5">
    <source>
        <dbReference type="Proteomes" id="UP000239089"/>
    </source>
</evidence>
<gene>
    <name evidence="4" type="ORF">CCR94_06345</name>
</gene>
<keyword evidence="2" id="KW-0812">Transmembrane</keyword>
<dbReference type="RefSeq" id="WP_104507039.1">
    <property type="nucleotide sequence ID" value="NZ_JACIGC010000002.1"/>
</dbReference>
<keyword evidence="2" id="KW-0472">Membrane</keyword>
<protein>
    <recommendedName>
        <fullName evidence="3">YdbS-like PH domain-containing protein</fullName>
    </recommendedName>
</protein>
<dbReference type="InterPro" id="IPR005182">
    <property type="entry name" value="YdbS-like_PH"/>
</dbReference>
<comment type="caution">
    <text evidence="4">The sequence shown here is derived from an EMBL/GenBank/DDBJ whole genome shotgun (WGS) entry which is preliminary data.</text>
</comment>